<keyword evidence="3" id="KW-1185">Reference proteome</keyword>
<proteinExistence type="predicted"/>
<gene>
    <name evidence="2" type="ORF">CSUI_004554</name>
</gene>
<comment type="caution">
    <text evidence="2">The sequence shown here is derived from an EMBL/GenBank/DDBJ whole genome shotgun (WGS) entry which is preliminary data.</text>
</comment>
<dbReference type="GeneID" id="94427953"/>
<feature type="non-terminal residue" evidence="2">
    <location>
        <position position="1"/>
    </location>
</feature>
<dbReference type="Proteomes" id="UP000221165">
    <property type="component" value="Unassembled WGS sequence"/>
</dbReference>
<dbReference type="RefSeq" id="XP_067923287.1">
    <property type="nucleotide sequence ID" value="XM_068064742.1"/>
</dbReference>
<evidence type="ECO:0000313" key="2">
    <source>
        <dbReference type="EMBL" id="PHJ21605.1"/>
    </source>
</evidence>
<sequence length="74" mass="8329">NLLVPEKQQTLTGNTLSRLPPESRHFLPHNRRAPLDSRCAVDRGSTTVEGRPVTSEWVFPSFINGCRTSERRVG</sequence>
<protein>
    <submittedName>
        <fullName evidence="2">Uncharacterized protein</fullName>
    </submittedName>
</protein>
<reference evidence="2 3" key="1">
    <citation type="journal article" date="2017" name="Int. J. Parasitol.">
        <title>The genome of the protozoan parasite Cystoisospora suis and a reverse vaccinology approach to identify vaccine candidates.</title>
        <authorList>
            <person name="Palmieri N."/>
            <person name="Shrestha A."/>
            <person name="Ruttkowski B."/>
            <person name="Beck T."/>
            <person name="Vogl C."/>
            <person name="Tomley F."/>
            <person name="Blake D.P."/>
            <person name="Joachim A."/>
        </authorList>
    </citation>
    <scope>NUCLEOTIDE SEQUENCE [LARGE SCALE GENOMIC DNA]</scope>
    <source>
        <strain evidence="2 3">Wien I</strain>
    </source>
</reference>
<organism evidence="2 3">
    <name type="scientific">Cystoisospora suis</name>
    <dbReference type="NCBI Taxonomy" id="483139"/>
    <lineage>
        <taxon>Eukaryota</taxon>
        <taxon>Sar</taxon>
        <taxon>Alveolata</taxon>
        <taxon>Apicomplexa</taxon>
        <taxon>Conoidasida</taxon>
        <taxon>Coccidia</taxon>
        <taxon>Eucoccidiorida</taxon>
        <taxon>Eimeriorina</taxon>
        <taxon>Sarcocystidae</taxon>
        <taxon>Cystoisospora</taxon>
    </lineage>
</organism>
<accession>A0A2C6L0H3</accession>
<feature type="compositionally biased region" description="Polar residues" evidence="1">
    <location>
        <begin position="7"/>
        <end position="17"/>
    </location>
</feature>
<feature type="region of interest" description="Disordered" evidence="1">
    <location>
        <begin position="1"/>
        <end position="29"/>
    </location>
</feature>
<dbReference type="AlphaFoldDB" id="A0A2C6L0H3"/>
<evidence type="ECO:0000313" key="3">
    <source>
        <dbReference type="Proteomes" id="UP000221165"/>
    </source>
</evidence>
<name>A0A2C6L0H3_9APIC</name>
<evidence type="ECO:0000256" key="1">
    <source>
        <dbReference type="SAM" id="MobiDB-lite"/>
    </source>
</evidence>
<dbReference type="VEuPathDB" id="ToxoDB:CSUI_004554"/>
<dbReference type="EMBL" id="MIGC01002143">
    <property type="protein sequence ID" value="PHJ21605.1"/>
    <property type="molecule type" value="Genomic_DNA"/>
</dbReference>